<dbReference type="NCBIfam" id="NF040586">
    <property type="entry name" value="FxSxx_TPR"/>
    <property type="match status" value="1"/>
</dbReference>
<dbReference type="Pfam" id="PF25000">
    <property type="entry name" value="DUF7779"/>
    <property type="match status" value="1"/>
</dbReference>
<keyword evidence="4" id="KW-1185">Reference proteome</keyword>
<dbReference type="Gene3D" id="3.40.50.300">
    <property type="entry name" value="P-loop containing nucleotide triphosphate hydrolases"/>
    <property type="match status" value="1"/>
</dbReference>
<evidence type="ECO:0000259" key="2">
    <source>
        <dbReference type="Pfam" id="PF25000"/>
    </source>
</evidence>
<dbReference type="Gene3D" id="1.25.40.10">
    <property type="entry name" value="Tetratricopeptide repeat domain"/>
    <property type="match status" value="3"/>
</dbReference>
<dbReference type="SUPFAM" id="SSF52540">
    <property type="entry name" value="P-loop containing nucleoside triphosphate hydrolases"/>
    <property type="match status" value="1"/>
</dbReference>
<dbReference type="PANTHER" id="PTHR46082:SF6">
    <property type="entry name" value="AAA+ ATPASE DOMAIN-CONTAINING PROTEIN-RELATED"/>
    <property type="match status" value="1"/>
</dbReference>
<feature type="region of interest" description="Disordered" evidence="1">
    <location>
        <begin position="416"/>
        <end position="459"/>
    </location>
</feature>
<dbReference type="SUPFAM" id="SSF48452">
    <property type="entry name" value="TPR-like"/>
    <property type="match status" value="3"/>
</dbReference>
<dbReference type="InterPro" id="IPR027417">
    <property type="entry name" value="P-loop_NTPase"/>
</dbReference>
<name>A0A7W7GZH9_9ACTN</name>
<dbReference type="Proteomes" id="UP000546162">
    <property type="component" value="Unassembled WGS sequence"/>
</dbReference>
<evidence type="ECO:0000313" key="3">
    <source>
        <dbReference type="EMBL" id="MBB4741175.1"/>
    </source>
</evidence>
<proteinExistence type="predicted"/>
<feature type="compositionally biased region" description="Polar residues" evidence="1">
    <location>
        <begin position="442"/>
        <end position="452"/>
    </location>
</feature>
<dbReference type="PANTHER" id="PTHR46082">
    <property type="entry name" value="ATP/GTP-BINDING PROTEIN-RELATED"/>
    <property type="match status" value="1"/>
</dbReference>
<dbReference type="InterPro" id="IPR053137">
    <property type="entry name" value="NLR-like"/>
</dbReference>
<gene>
    <name evidence="3" type="ORF">BJY16_004634</name>
</gene>
<feature type="region of interest" description="Disordered" evidence="1">
    <location>
        <begin position="1"/>
        <end position="20"/>
    </location>
</feature>
<accession>A0A7W7GZH9</accession>
<organism evidence="3 4">
    <name type="scientific">Actinoplanes octamycinicus</name>
    <dbReference type="NCBI Taxonomy" id="135948"/>
    <lineage>
        <taxon>Bacteria</taxon>
        <taxon>Bacillati</taxon>
        <taxon>Actinomycetota</taxon>
        <taxon>Actinomycetes</taxon>
        <taxon>Micromonosporales</taxon>
        <taxon>Micromonosporaceae</taxon>
        <taxon>Actinoplanes</taxon>
    </lineage>
</organism>
<reference evidence="3 4" key="1">
    <citation type="submission" date="2020-08" db="EMBL/GenBank/DDBJ databases">
        <title>Sequencing the genomes of 1000 actinobacteria strains.</title>
        <authorList>
            <person name="Klenk H.-P."/>
        </authorList>
    </citation>
    <scope>NUCLEOTIDE SEQUENCE [LARGE SCALE GENOMIC DNA]</scope>
    <source>
        <strain evidence="3 4">DSM 45809</strain>
    </source>
</reference>
<dbReference type="InterPro" id="IPR011990">
    <property type="entry name" value="TPR-like_helical_dom_sf"/>
</dbReference>
<comment type="caution">
    <text evidence="3">The sequence shown here is derived from an EMBL/GenBank/DDBJ whole genome shotgun (WGS) entry which is preliminary data.</text>
</comment>
<dbReference type="InterPro" id="IPR056681">
    <property type="entry name" value="DUF7779"/>
</dbReference>
<dbReference type="NCBIfam" id="NF041121">
    <property type="entry name" value="SAV_2336_NTERM"/>
    <property type="match status" value="1"/>
</dbReference>
<sequence length="1288" mass="142150">MRDGQLAQIPTPATPPSGRQREAVVVLDDDPVMEFWSAEIDEFRSRLRDTGAFSSIETRTLSAGPGDRIALAGSPDDPGSLGSGPLGPRAVLLVTHGRSLAWRRGLIAGLLTRWARDGQVAVVNLLPQQHWHDRGLRVTEVAWTPGEEPAPTAATPWRVAGLDLRSAEERSGDPGRTAVPILERGADWLDRWTRLSGGPEARTIRMPALLVAPDDTAEPDPARSARTLVARFRAGASPAAFGLATRLAAAPLNVRTMRAVQRMSRLTGPGPLTEVLTSELLRPVRQWTTTGDTRIVYEFVYGVRQQLLSYAYRDRTIEVQHIVESTLARDVEAVRNLALRVKDPRRAAYQRPSPAALPYLRVEYAVHVALGGPNLNAARQLGPKIGIPAPAQRRRFPHQNALPDSRLESAVSEILPSQGSVNPQEAGPSTLRTGHDPEGNTVPVTTDGLRTTPTRDPRLPAVVGGLPLRNANFTGRRELLDALHQRLRAGTTAVLPEAVHGAGGVGKSQLVIEYVYQHQQDFDLIWWIPAERPAQIQSALAELAGRLDLPVPSTANTAVPAVLDYLSKGRRYSNWLLIFDNAEDPDEVKRFFPVGGPGSIVVTSRNPSWSGIASTLPVDVFERQESIELMRRRDPDLPGPEANQLAAALGDLPLAIEAAAAWRAEMNLTVPEYMAHFQDSRRRLAAETPADDIRDFPIEVAAVWNVTLDGLRGLEPSALRLLQLCAFFAPEPISRILLSKPRALRIDPELDQLMRNKAQRDQAIATIGKLALARIDHRTGSFQMHRLVQRVLVHQMDAQTREDMRHAAHLLLAGNDPDQPDNAEHWGRYAELYPHIVASGAEECLDELVRDMILNEAVYLWRWGEHAEAHALAQRAYTSWIANGDETHPDSLRMAQWLGAMHFVVGDYAAARKLNSRTLELYRDALGEDDEQTLQVIGFVAADHRVIGNFDRALELSQTVYERALDNFGPDVPFTLRAAHNLAVSMRLSGYFGRALQLDNQTYHRLVQIYGTDHSDSLLTYGGINLDRRERGDYVTAHVDQETVVATGRRLLRYDDHPDLLRQNHHLASFRRKAGLHQDALDLSSDVLRRFQNRYGRQHPETVLALLAVSIDQRVTGDLAAARENGVQAVEGLRSLYGDDHPHTAGARSDLGVTLRLLDRYEDAREQNERAVRALTDRLGDKHPLVLAARINLASDHFELGDFEKAHALDLSSFAQCREVLGPTHPTTLACGVNLAADMRGLGQDAEASTLFEDTMDKFRDSLGADHPATTAADAGVRANCDIDPLPL</sequence>
<dbReference type="RefSeq" id="WP_185041691.1">
    <property type="nucleotide sequence ID" value="NZ_BAABFG010000005.1"/>
</dbReference>
<dbReference type="InterPro" id="IPR047738">
    <property type="entry name" value="SAV_2336-like_N"/>
</dbReference>
<dbReference type="Pfam" id="PF13424">
    <property type="entry name" value="TPR_12"/>
    <property type="match status" value="2"/>
</dbReference>
<protein>
    <submittedName>
        <fullName evidence="3">Tetratricopeptide (TPR) repeat protein</fullName>
    </submittedName>
</protein>
<evidence type="ECO:0000256" key="1">
    <source>
        <dbReference type="SAM" id="MobiDB-lite"/>
    </source>
</evidence>
<dbReference type="EMBL" id="JACHNB010000001">
    <property type="protein sequence ID" value="MBB4741175.1"/>
    <property type="molecule type" value="Genomic_DNA"/>
</dbReference>
<evidence type="ECO:0000313" key="4">
    <source>
        <dbReference type="Proteomes" id="UP000546162"/>
    </source>
</evidence>
<feature type="domain" description="DUF7779" evidence="2">
    <location>
        <begin position="712"/>
        <end position="800"/>
    </location>
</feature>